<keyword evidence="6" id="KW-0560">Oxidoreductase</keyword>
<protein>
    <submittedName>
        <fullName evidence="13">COX15/CtaA family protein</fullName>
    </submittedName>
</protein>
<keyword evidence="3 12" id="KW-0812">Transmembrane</keyword>
<keyword evidence="7" id="KW-0408">Iron</keyword>
<evidence type="ECO:0000256" key="3">
    <source>
        <dbReference type="ARBA" id="ARBA00022692"/>
    </source>
</evidence>
<feature type="transmembrane region" description="Helical" evidence="12">
    <location>
        <begin position="317"/>
        <end position="337"/>
    </location>
</feature>
<keyword evidence="9 12" id="KW-0472">Membrane</keyword>
<dbReference type="EMBL" id="CP140153">
    <property type="protein sequence ID" value="WQH15675.1"/>
    <property type="molecule type" value="Genomic_DNA"/>
</dbReference>
<keyword evidence="14" id="KW-1185">Reference proteome</keyword>
<dbReference type="PANTHER" id="PTHR35457:SF1">
    <property type="entry name" value="HEME A SYNTHASE"/>
    <property type="match status" value="1"/>
</dbReference>
<dbReference type="Proteomes" id="UP001327459">
    <property type="component" value="Chromosome"/>
</dbReference>
<feature type="transmembrane region" description="Helical" evidence="12">
    <location>
        <begin position="21"/>
        <end position="42"/>
    </location>
</feature>
<evidence type="ECO:0000256" key="9">
    <source>
        <dbReference type="ARBA" id="ARBA00023136"/>
    </source>
</evidence>
<comment type="pathway">
    <text evidence="11">Porphyrin-containing compound metabolism.</text>
</comment>
<keyword evidence="10" id="KW-1015">Disulfide bond</keyword>
<sequence>MVHLSAKQRKTTPGDGRTYRRLTYLATILALVVVVLGAYVRLTDAGLGCPDWPGCYGHLTVSSAQANESQVNAMYPDQPLEAGKALNEMVHRYAAGTLGLLILMLVGIGWWYKRHRAILSTLAGLVVFQALLGMWTVTMLLKPLVVTAHLLGGMTVLSMLWWIWLDNRHRWLRQAGAEPSPPSTVTSGMRWFAAVGLVLLIVQIFLGGWTSTNYAGLACSGFPTCNGQWWPDADYSNVFGLHEVNDLHGAGLIAIQWLHRLGALAVFITLLALAIKASPIAPRLALAIGILLGAQIAIGVGNVLFGLPLPLADAHNAVAALLLLAVIALNHHLNYPLTPSTGQASKGVLT</sequence>
<evidence type="ECO:0000256" key="12">
    <source>
        <dbReference type="SAM" id="Phobius"/>
    </source>
</evidence>
<keyword evidence="8" id="KW-0350">Heme biosynthesis</keyword>
<feature type="transmembrane region" description="Helical" evidence="12">
    <location>
        <begin position="284"/>
        <end position="305"/>
    </location>
</feature>
<evidence type="ECO:0000256" key="11">
    <source>
        <dbReference type="ARBA" id="ARBA00023444"/>
    </source>
</evidence>
<dbReference type="InterPro" id="IPR003780">
    <property type="entry name" value="COX15/CtaA_fam"/>
</dbReference>
<dbReference type="InterPro" id="IPR050450">
    <property type="entry name" value="COX15/CtaA_HemeA_synthase"/>
</dbReference>
<feature type="transmembrane region" description="Helical" evidence="12">
    <location>
        <begin position="144"/>
        <end position="164"/>
    </location>
</feature>
<feature type="transmembrane region" description="Helical" evidence="12">
    <location>
        <begin position="119"/>
        <end position="138"/>
    </location>
</feature>
<evidence type="ECO:0000256" key="5">
    <source>
        <dbReference type="ARBA" id="ARBA00022989"/>
    </source>
</evidence>
<gene>
    <name evidence="13" type="ORF">SR882_07845</name>
</gene>
<keyword evidence="2" id="KW-1003">Cell membrane</keyword>
<reference evidence="13 14" key="1">
    <citation type="submission" date="2023-11" db="EMBL/GenBank/DDBJ databases">
        <title>MicrobeMod: A computational toolkit for identifying prokaryotic methylation and restriction-modification with nanopore sequencing.</title>
        <authorList>
            <person name="Crits-Christoph A."/>
            <person name="Kang S.C."/>
            <person name="Lee H."/>
            <person name="Ostrov N."/>
        </authorList>
    </citation>
    <scope>NUCLEOTIDE SEQUENCE [LARGE SCALE GENOMIC DNA]</scope>
    <source>
        <strain evidence="13 14">ATCC 49870</strain>
    </source>
</reference>
<evidence type="ECO:0000256" key="7">
    <source>
        <dbReference type="ARBA" id="ARBA00023004"/>
    </source>
</evidence>
<feature type="transmembrane region" description="Helical" evidence="12">
    <location>
        <begin position="191"/>
        <end position="210"/>
    </location>
</feature>
<evidence type="ECO:0000256" key="10">
    <source>
        <dbReference type="ARBA" id="ARBA00023157"/>
    </source>
</evidence>
<dbReference type="PANTHER" id="PTHR35457">
    <property type="entry name" value="HEME A SYNTHASE"/>
    <property type="match status" value="1"/>
</dbReference>
<evidence type="ECO:0000256" key="8">
    <source>
        <dbReference type="ARBA" id="ARBA00023133"/>
    </source>
</evidence>
<organism evidence="13 14">
    <name type="scientific">Guyparkeria halophila</name>
    <dbReference type="NCBI Taxonomy" id="47960"/>
    <lineage>
        <taxon>Bacteria</taxon>
        <taxon>Pseudomonadati</taxon>
        <taxon>Pseudomonadota</taxon>
        <taxon>Gammaproteobacteria</taxon>
        <taxon>Chromatiales</taxon>
        <taxon>Thioalkalibacteraceae</taxon>
        <taxon>Guyparkeria</taxon>
    </lineage>
</organism>
<name>A0ABZ0YU27_9GAMM</name>
<feature type="transmembrane region" description="Helical" evidence="12">
    <location>
        <begin position="93"/>
        <end position="112"/>
    </location>
</feature>
<evidence type="ECO:0000256" key="6">
    <source>
        <dbReference type="ARBA" id="ARBA00023002"/>
    </source>
</evidence>
<evidence type="ECO:0000256" key="1">
    <source>
        <dbReference type="ARBA" id="ARBA00004141"/>
    </source>
</evidence>
<evidence type="ECO:0000313" key="14">
    <source>
        <dbReference type="Proteomes" id="UP001327459"/>
    </source>
</evidence>
<dbReference type="Pfam" id="PF02628">
    <property type="entry name" value="COX15-CtaA"/>
    <property type="match status" value="1"/>
</dbReference>
<dbReference type="RefSeq" id="WP_322520701.1">
    <property type="nucleotide sequence ID" value="NZ_CP140153.1"/>
</dbReference>
<keyword evidence="5 12" id="KW-1133">Transmembrane helix</keyword>
<accession>A0ABZ0YU27</accession>
<comment type="subcellular location">
    <subcellularLocation>
        <location evidence="1">Membrane</location>
        <topology evidence="1">Multi-pass membrane protein</topology>
    </subcellularLocation>
</comment>
<proteinExistence type="predicted"/>
<evidence type="ECO:0000256" key="2">
    <source>
        <dbReference type="ARBA" id="ARBA00022475"/>
    </source>
</evidence>
<evidence type="ECO:0000313" key="13">
    <source>
        <dbReference type="EMBL" id="WQH15675.1"/>
    </source>
</evidence>
<keyword evidence="4" id="KW-0479">Metal-binding</keyword>
<feature type="transmembrane region" description="Helical" evidence="12">
    <location>
        <begin position="257"/>
        <end position="275"/>
    </location>
</feature>
<evidence type="ECO:0000256" key="4">
    <source>
        <dbReference type="ARBA" id="ARBA00022723"/>
    </source>
</evidence>